<dbReference type="RefSeq" id="WP_316513783.1">
    <property type="nucleotide sequence ID" value="NZ_OY726395.1"/>
</dbReference>
<evidence type="ECO:0000313" key="2">
    <source>
        <dbReference type="Proteomes" id="UP001190466"/>
    </source>
</evidence>
<organism evidence="1 2">
    <name type="scientific">[Mycobacterium] wendilense</name>
    <dbReference type="NCBI Taxonomy" id="3064284"/>
    <lineage>
        <taxon>Bacteria</taxon>
        <taxon>Bacillati</taxon>
        <taxon>Actinomycetota</taxon>
        <taxon>Actinomycetes</taxon>
        <taxon>Mycobacteriales</taxon>
        <taxon>Mycobacteriaceae</taxon>
        <taxon>Mycolicibacter</taxon>
    </lineage>
</organism>
<accession>A0ABM9M8I1</accession>
<evidence type="ECO:0008006" key="3">
    <source>
        <dbReference type="Google" id="ProtNLM"/>
    </source>
</evidence>
<dbReference type="Proteomes" id="UP001190466">
    <property type="component" value="Chromosome"/>
</dbReference>
<dbReference type="EMBL" id="OY726395">
    <property type="protein sequence ID" value="CAJ1578981.1"/>
    <property type="molecule type" value="Genomic_DNA"/>
</dbReference>
<name>A0ABM9M8I1_9MYCO</name>
<sequence length="89" mass="9726">MTKPDRQAATLSALALLEAEFNDTRDQTANALISESSHTDALMMLSASVSMATILTRQLANVLGDQPENILGVLRESIEISYREDDTDE</sequence>
<gene>
    <name evidence="1" type="ORF">MU0050_000277</name>
</gene>
<protein>
    <recommendedName>
        <fullName evidence="3">ANTAR domain-containing protein</fullName>
    </recommendedName>
</protein>
<evidence type="ECO:0000313" key="1">
    <source>
        <dbReference type="EMBL" id="CAJ1578981.1"/>
    </source>
</evidence>
<proteinExistence type="predicted"/>
<keyword evidence="2" id="KW-1185">Reference proteome</keyword>
<reference evidence="1 2" key="1">
    <citation type="submission" date="2023-08" db="EMBL/GenBank/DDBJ databases">
        <authorList>
            <person name="Folkvardsen B D."/>
            <person name="Norman A."/>
        </authorList>
    </citation>
    <scope>NUCLEOTIDE SEQUENCE [LARGE SCALE GENOMIC DNA]</scope>
    <source>
        <strain evidence="1 2">Mu0050</strain>
    </source>
</reference>